<keyword evidence="1" id="KW-0812">Transmembrane</keyword>
<protein>
    <submittedName>
        <fullName evidence="2">Uncharacterized protein</fullName>
    </submittedName>
</protein>
<organism evidence="2 3">
    <name type="scientific">Sediminibacillus dalangtanensis</name>
    <dbReference type="NCBI Taxonomy" id="2729421"/>
    <lineage>
        <taxon>Bacteria</taxon>
        <taxon>Bacillati</taxon>
        <taxon>Bacillota</taxon>
        <taxon>Bacilli</taxon>
        <taxon>Bacillales</taxon>
        <taxon>Bacillaceae</taxon>
        <taxon>Sediminibacillus</taxon>
    </lineage>
</organism>
<evidence type="ECO:0000313" key="2">
    <source>
        <dbReference type="EMBL" id="QTN00420.1"/>
    </source>
</evidence>
<evidence type="ECO:0000313" key="3">
    <source>
        <dbReference type="Proteomes" id="UP000665043"/>
    </source>
</evidence>
<feature type="transmembrane region" description="Helical" evidence="1">
    <location>
        <begin position="67"/>
        <end position="83"/>
    </location>
</feature>
<sequence>MRITLETLRFIIIVYTLSMICGVIASLTFSRIGLYPEKYSWTVVVGVLILLFLLYKKMGWGKDFNKTILWTSVAFIVLLALLIPDNSPTHLHTANYSYSYGFPFPFLTLHTENGSAFFIRNLFSGGVTSWSAGIGLFGNFLLYYFLIYFLIEILKNNQKRL</sequence>
<evidence type="ECO:0000256" key="1">
    <source>
        <dbReference type="SAM" id="Phobius"/>
    </source>
</evidence>
<gene>
    <name evidence="2" type="ORF">ERJ70_14610</name>
</gene>
<keyword evidence="1" id="KW-0472">Membrane</keyword>
<feature type="transmembrane region" description="Helical" evidence="1">
    <location>
        <begin position="130"/>
        <end position="151"/>
    </location>
</feature>
<keyword evidence="3" id="KW-1185">Reference proteome</keyword>
<name>A0ABX7VWK8_9BACI</name>
<keyword evidence="1" id="KW-1133">Transmembrane helix</keyword>
<accession>A0ABX7VWK8</accession>
<dbReference type="Proteomes" id="UP000665043">
    <property type="component" value="Chromosome"/>
</dbReference>
<dbReference type="EMBL" id="CP046956">
    <property type="protein sequence ID" value="QTN00420.1"/>
    <property type="molecule type" value="Genomic_DNA"/>
</dbReference>
<feature type="transmembrane region" description="Helical" evidence="1">
    <location>
        <begin position="12"/>
        <end position="33"/>
    </location>
</feature>
<feature type="transmembrane region" description="Helical" evidence="1">
    <location>
        <begin position="39"/>
        <end position="55"/>
    </location>
</feature>
<dbReference type="RefSeq" id="WP_209365556.1">
    <property type="nucleotide sequence ID" value="NZ_CP046956.1"/>
</dbReference>
<reference evidence="2 3" key="1">
    <citation type="submission" date="2019-12" db="EMBL/GenBank/DDBJ databases">
        <title>The whole genome sequencing of a strain isolated from a Mars analog, Dalangtan Playa.</title>
        <authorList>
            <person name="Huang T."/>
        </authorList>
    </citation>
    <scope>NUCLEOTIDE SEQUENCE [LARGE SCALE GENOMIC DNA]</scope>
    <source>
        <strain evidence="2 3">DP4-553-S</strain>
    </source>
</reference>
<proteinExistence type="predicted"/>